<evidence type="ECO:0008006" key="3">
    <source>
        <dbReference type="Google" id="ProtNLM"/>
    </source>
</evidence>
<sequence>MVVKWIVGDLLTGQRIQTVPVISGTWRDTLNDAGALSCTVTLRNEQVRRLGLQESAKPGKAFLAAIEGDLVLQAGPIWIHDFDNDTGRLTIQASGMWSYFDHRVLIPVLAGFLPSSPSADTNLTSSLQGIARTLVAQARSHTGGAVPVILPAAIAGTNVRNYGGGDLGIVGERLRELTQVENGPDIRFQPRLRPDKTGIEWVMQIGTPTQPLLFSQVRPTFTIGLDGSSVSRLRIKADGTRLAGRGFASGGRAADDVLVAVSEDATLGVQGFPLLEVVDSSHATVSRIETLQRYAAEVTTLGRRPLETWSVRHETAQRPFLSGFTVGDFAKVRVRNNLYLENRDHSMRIISRSGDNRGRSVDLELQPEVI</sequence>
<protein>
    <recommendedName>
        <fullName evidence="3">Phage protein D</fullName>
    </recommendedName>
</protein>
<dbReference type="EMBL" id="SGXT01000016">
    <property type="protein sequence ID" value="RZT59312.1"/>
    <property type="molecule type" value="Genomic_DNA"/>
</dbReference>
<dbReference type="RefSeq" id="WP_130283336.1">
    <property type="nucleotide sequence ID" value="NZ_SGXT01000016.1"/>
</dbReference>
<comment type="caution">
    <text evidence="1">The sequence shown here is derived from an EMBL/GenBank/DDBJ whole genome shotgun (WGS) entry which is preliminary data.</text>
</comment>
<dbReference type="AlphaFoldDB" id="A0A4Q7TJ85"/>
<gene>
    <name evidence="1" type="ORF">EV140_1917</name>
</gene>
<keyword evidence="2" id="KW-1185">Reference proteome</keyword>
<evidence type="ECO:0000313" key="2">
    <source>
        <dbReference type="Proteomes" id="UP000292408"/>
    </source>
</evidence>
<dbReference type="OrthoDB" id="3194419at2"/>
<dbReference type="Proteomes" id="UP000292408">
    <property type="component" value="Unassembled WGS sequence"/>
</dbReference>
<proteinExistence type="predicted"/>
<evidence type="ECO:0000313" key="1">
    <source>
        <dbReference type="EMBL" id="RZT59312.1"/>
    </source>
</evidence>
<organism evidence="1 2">
    <name type="scientific">Microcella alkaliphila</name>
    <dbReference type="NCBI Taxonomy" id="279828"/>
    <lineage>
        <taxon>Bacteria</taxon>
        <taxon>Bacillati</taxon>
        <taxon>Actinomycetota</taxon>
        <taxon>Actinomycetes</taxon>
        <taxon>Micrococcales</taxon>
        <taxon>Microbacteriaceae</taxon>
        <taxon>Microcella</taxon>
    </lineage>
</organism>
<reference evidence="1 2" key="1">
    <citation type="journal article" date="2015" name="Stand. Genomic Sci.">
        <title>Genomic Encyclopedia of Bacterial and Archaeal Type Strains, Phase III: the genomes of soil and plant-associated and newly described type strains.</title>
        <authorList>
            <person name="Whitman W.B."/>
            <person name="Woyke T."/>
            <person name="Klenk H.P."/>
            <person name="Zhou Y."/>
            <person name="Lilburn T.G."/>
            <person name="Beck B.J."/>
            <person name="De Vos P."/>
            <person name="Vandamme P."/>
            <person name="Eisen J.A."/>
            <person name="Garrity G."/>
            <person name="Hugenholtz P."/>
            <person name="Kyrpides N.C."/>
        </authorList>
    </citation>
    <scope>NUCLEOTIDE SEQUENCE [LARGE SCALE GENOMIC DNA]</scope>
    <source>
        <strain evidence="1 2">AC4r</strain>
    </source>
</reference>
<name>A0A4Q7TJ85_9MICO</name>
<accession>A0A4Q7TJ85</accession>